<evidence type="ECO:0000313" key="3">
    <source>
        <dbReference type="Proteomes" id="UP000011531"/>
    </source>
</evidence>
<accession>L9WZB1</accession>
<dbReference type="InterPro" id="IPR036388">
    <property type="entry name" value="WH-like_DNA-bd_sf"/>
</dbReference>
<dbReference type="Proteomes" id="UP000011531">
    <property type="component" value="Unassembled WGS sequence"/>
</dbReference>
<name>L9WZB1_9EURY</name>
<dbReference type="AlphaFoldDB" id="L9WZB1"/>
<dbReference type="RefSeq" id="WP_008425717.1">
    <property type="nucleotide sequence ID" value="NZ_AOIA01000144.1"/>
</dbReference>
<organism evidence="2 3">
    <name type="scientific">Natronococcus jeotgali DSM 18795</name>
    <dbReference type="NCBI Taxonomy" id="1227498"/>
    <lineage>
        <taxon>Archaea</taxon>
        <taxon>Methanobacteriati</taxon>
        <taxon>Methanobacteriota</taxon>
        <taxon>Stenosarchaea group</taxon>
        <taxon>Halobacteria</taxon>
        <taxon>Halobacteriales</taxon>
        <taxon>Natrialbaceae</taxon>
        <taxon>Natronococcus</taxon>
    </lineage>
</organism>
<dbReference type="OrthoDB" id="206151at2157"/>
<dbReference type="EMBL" id="AOIA01000144">
    <property type="protein sequence ID" value="ELY53698.1"/>
    <property type="molecule type" value="Genomic_DNA"/>
</dbReference>
<sequence>MTCDRDPPSPSDEQRFERLPRERAILEALADPVRWATLAVLLEDESPRTGAALASEVANRIGDGTDDEDPVSVERVCLELRHVHLPKLEAAKLVARDDSSGRIAPGEDADRVAALVTDRDEFPEALPVATDPCGRAALEVLATRDEPLSLEDLGRRLDAVGAVDRSLETILIELHHRHLPALASRAFVEYDAETRTVTPLAKADDLPVAER</sequence>
<feature type="domain" description="DUF7344" evidence="1">
    <location>
        <begin position="135"/>
        <end position="198"/>
    </location>
</feature>
<dbReference type="InterPro" id="IPR055768">
    <property type="entry name" value="DUF7344"/>
</dbReference>
<gene>
    <name evidence="2" type="ORF">C492_17108</name>
</gene>
<evidence type="ECO:0000259" key="1">
    <source>
        <dbReference type="Pfam" id="PF24035"/>
    </source>
</evidence>
<protein>
    <recommendedName>
        <fullName evidence="1">DUF7344 domain-containing protein</fullName>
    </recommendedName>
</protein>
<comment type="caution">
    <text evidence="2">The sequence shown here is derived from an EMBL/GenBank/DDBJ whole genome shotgun (WGS) entry which is preliminary data.</text>
</comment>
<reference evidence="2 3" key="1">
    <citation type="journal article" date="2014" name="PLoS Genet.">
        <title>Phylogenetically driven sequencing of extremely halophilic archaea reveals strategies for static and dynamic osmo-response.</title>
        <authorList>
            <person name="Becker E.A."/>
            <person name="Seitzer P.M."/>
            <person name="Tritt A."/>
            <person name="Larsen D."/>
            <person name="Krusor M."/>
            <person name="Yao A.I."/>
            <person name="Wu D."/>
            <person name="Madern D."/>
            <person name="Eisen J.A."/>
            <person name="Darling A.E."/>
            <person name="Facciotti M.T."/>
        </authorList>
    </citation>
    <scope>NUCLEOTIDE SEQUENCE [LARGE SCALE GENOMIC DNA]</scope>
    <source>
        <strain evidence="2 3">DSM 18795</strain>
    </source>
</reference>
<dbReference type="Pfam" id="PF24035">
    <property type="entry name" value="DUF7344"/>
    <property type="match status" value="2"/>
</dbReference>
<proteinExistence type="predicted"/>
<dbReference type="Gene3D" id="1.10.10.10">
    <property type="entry name" value="Winged helix-like DNA-binding domain superfamily/Winged helix DNA-binding domain"/>
    <property type="match status" value="1"/>
</dbReference>
<evidence type="ECO:0000313" key="2">
    <source>
        <dbReference type="EMBL" id="ELY53698.1"/>
    </source>
</evidence>
<keyword evidence="3" id="KW-1185">Reference proteome</keyword>
<feature type="domain" description="DUF7344" evidence="1">
    <location>
        <begin position="27"/>
        <end position="103"/>
    </location>
</feature>
<dbReference type="STRING" id="1227498.C492_17108"/>